<comment type="caution">
    <text evidence="2">The sequence shown here is derived from an EMBL/GenBank/DDBJ whole genome shotgun (WGS) entry which is preliminary data.</text>
</comment>
<sequence length="170" mass="19079">MKPTAKLINTIDDLIRAPGESQNSSPERHEEEESEDMDVESRKVKEEIISPEVLAAVVNVERAHPTRPVRVARSEPSIGAVDEQLPNTPTLFQAAADSSGVYYVHPGDKASRTPDDKYNIGTSGWTTPAYIHGFDLEFANKEDFLFLFMFFYMRSLRGSQWFKANSGLLN</sequence>
<organism evidence="2 3">
    <name type="scientific">Crepidotus variabilis</name>
    <dbReference type="NCBI Taxonomy" id="179855"/>
    <lineage>
        <taxon>Eukaryota</taxon>
        <taxon>Fungi</taxon>
        <taxon>Dikarya</taxon>
        <taxon>Basidiomycota</taxon>
        <taxon>Agaricomycotina</taxon>
        <taxon>Agaricomycetes</taxon>
        <taxon>Agaricomycetidae</taxon>
        <taxon>Agaricales</taxon>
        <taxon>Agaricineae</taxon>
        <taxon>Crepidotaceae</taxon>
        <taxon>Crepidotus</taxon>
    </lineage>
</organism>
<dbReference type="AlphaFoldDB" id="A0A9P6EKU7"/>
<gene>
    <name evidence="2" type="ORF">CPB83DRAFT_891535</name>
</gene>
<name>A0A9P6EKU7_9AGAR</name>
<reference evidence="2" key="1">
    <citation type="submission" date="2020-11" db="EMBL/GenBank/DDBJ databases">
        <authorList>
            <consortium name="DOE Joint Genome Institute"/>
            <person name="Ahrendt S."/>
            <person name="Riley R."/>
            <person name="Andreopoulos W."/>
            <person name="Labutti K."/>
            <person name="Pangilinan J."/>
            <person name="Ruiz-Duenas F.J."/>
            <person name="Barrasa J.M."/>
            <person name="Sanchez-Garcia M."/>
            <person name="Camarero S."/>
            <person name="Miyauchi S."/>
            <person name="Serrano A."/>
            <person name="Linde D."/>
            <person name="Babiker R."/>
            <person name="Drula E."/>
            <person name="Ayuso-Fernandez I."/>
            <person name="Pacheco R."/>
            <person name="Padilla G."/>
            <person name="Ferreira P."/>
            <person name="Barriuso J."/>
            <person name="Kellner H."/>
            <person name="Castanera R."/>
            <person name="Alfaro M."/>
            <person name="Ramirez L."/>
            <person name="Pisabarro A.G."/>
            <person name="Kuo A."/>
            <person name="Tritt A."/>
            <person name="Lipzen A."/>
            <person name="He G."/>
            <person name="Yan M."/>
            <person name="Ng V."/>
            <person name="Cullen D."/>
            <person name="Martin F."/>
            <person name="Rosso M.-N."/>
            <person name="Henrissat B."/>
            <person name="Hibbett D."/>
            <person name="Martinez A.T."/>
            <person name="Grigoriev I.V."/>
        </authorList>
    </citation>
    <scope>NUCLEOTIDE SEQUENCE</scope>
    <source>
        <strain evidence="2">CBS 506.95</strain>
    </source>
</reference>
<evidence type="ECO:0000313" key="3">
    <source>
        <dbReference type="Proteomes" id="UP000807306"/>
    </source>
</evidence>
<keyword evidence="3" id="KW-1185">Reference proteome</keyword>
<evidence type="ECO:0000313" key="2">
    <source>
        <dbReference type="EMBL" id="KAF9531641.1"/>
    </source>
</evidence>
<accession>A0A9P6EKU7</accession>
<evidence type="ECO:0000256" key="1">
    <source>
        <dbReference type="SAM" id="MobiDB-lite"/>
    </source>
</evidence>
<feature type="region of interest" description="Disordered" evidence="1">
    <location>
        <begin position="1"/>
        <end position="43"/>
    </location>
</feature>
<dbReference type="EMBL" id="MU157834">
    <property type="protein sequence ID" value="KAF9531641.1"/>
    <property type="molecule type" value="Genomic_DNA"/>
</dbReference>
<proteinExistence type="predicted"/>
<protein>
    <submittedName>
        <fullName evidence="2">Uncharacterized protein</fullName>
    </submittedName>
</protein>
<dbReference type="Proteomes" id="UP000807306">
    <property type="component" value="Unassembled WGS sequence"/>
</dbReference>